<feature type="coiled-coil region" evidence="1">
    <location>
        <begin position="78"/>
        <end position="112"/>
    </location>
</feature>
<feature type="region of interest" description="Disordered" evidence="2">
    <location>
        <begin position="404"/>
        <end position="444"/>
    </location>
</feature>
<feature type="coiled-coil region" evidence="1">
    <location>
        <begin position="138"/>
        <end position="165"/>
    </location>
</feature>
<feature type="coiled-coil region" evidence="1">
    <location>
        <begin position="6"/>
        <end position="33"/>
    </location>
</feature>
<proteinExistence type="predicted"/>
<reference evidence="4" key="1">
    <citation type="journal article" date="2012" name="Science">
        <title>The Paleozoic origin of enzymatic lignin decomposition reconstructed from 31 fungal genomes.</title>
        <authorList>
            <person name="Floudas D."/>
            <person name="Binder M."/>
            <person name="Riley R."/>
            <person name="Barry K."/>
            <person name="Blanchette R.A."/>
            <person name="Henrissat B."/>
            <person name="Martinez A.T."/>
            <person name="Otillar R."/>
            <person name="Spatafora J.W."/>
            <person name="Yadav J.S."/>
            <person name="Aerts A."/>
            <person name="Benoit I."/>
            <person name="Boyd A."/>
            <person name="Carlson A."/>
            <person name="Copeland A."/>
            <person name="Coutinho P.M."/>
            <person name="de Vries R.P."/>
            <person name="Ferreira P."/>
            <person name="Findley K."/>
            <person name="Foster B."/>
            <person name="Gaskell J."/>
            <person name="Glotzer D."/>
            <person name="Gorecki P."/>
            <person name="Heitman J."/>
            <person name="Hesse C."/>
            <person name="Hori C."/>
            <person name="Igarashi K."/>
            <person name="Jurgens J.A."/>
            <person name="Kallen N."/>
            <person name="Kersten P."/>
            <person name="Kohler A."/>
            <person name="Kuees U."/>
            <person name="Kumar T.K.A."/>
            <person name="Kuo A."/>
            <person name="LaButti K."/>
            <person name="Larrondo L.F."/>
            <person name="Lindquist E."/>
            <person name="Ling A."/>
            <person name="Lombard V."/>
            <person name="Lucas S."/>
            <person name="Lundell T."/>
            <person name="Martin R."/>
            <person name="McLaughlin D.J."/>
            <person name="Morgenstern I."/>
            <person name="Morin E."/>
            <person name="Murat C."/>
            <person name="Nagy L.G."/>
            <person name="Nolan M."/>
            <person name="Ohm R.A."/>
            <person name="Patyshakuliyeva A."/>
            <person name="Rokas A."/>
            <person name="Ruiz-Duenas F.J."/>
            <person name="Sabat G."/>
            <person name="Salamov A."/>
            <person name="Samejima M."/>
            <person name="Schmutz J."/>
            <person name="Slot J.C."/>
            <person name="St John F."/>
            <person name="Stenlid J."/>
            <person name="Sun H."/>
            <person name="Sun S."/>
            <person name="Syed K."/>
            <person name="Tsang A."/>
            <person name="Wiebenga A."/>
            <person name="Young D."/>
            <person name="Pisabarro A."/>
            <person name="Eastwood D.C."/>
            <person name="Martin F."/>
            <person name="Cullen D."/>
            <person name="Grigoriev I.V."/>
            <person name="Hibbett D.S."/>
        </authorList>
    </citation>
    <scope>NUCLEOTIDE SEQUENCE [LARGE SCALE GENOMIC DNA]</scope>
    <source>
        <strain evidence="4">TFB10046</strain>
    </source>
</reference>
<evidence type="ECO:0000313" key="3">
    <source>
        <dbReference type="EMBL" id="EJD38069.1"/>
    </source>
</evidence>
<sequence>MRKSAAHLASAARRQVEEERDELRDAVALLAEKTDGDWRVFRPVSMRLLEPPEGRALFDMRPIEDGDDDRAAFVQPLLASMGLQLDAERRRREDAEQQVALLSAQVARREAELKARLDPEPLHNKRERMTRGAALGVLDLTLARNRTLEADVKVLEAKLKALRVYPAESPPPRPSSSRPTLVNSPQKRKALAPNRMRSVPPISPARSIRELVPPLGPWPTFSPRRPSRPRSSPSPPPSTPRSPQARPRTPIPRLPPPPAIVALDAHPLAIEDGGMAEVHRERERLAALPAHPAPVRPVHSFVRPVGCRIPSPSISDYVPHAPHHAPLPARQADPTHFARVGLLEVECVRLRRRVRELEAQKDEHLDDAAEDPDMTIRPTRPLPASLLPPIGLRPPPLVQQPHAAIPDARHPRPPDAPGLQDVHHAQAQRMAQLADELARTQDGVAERERAMDGLRAEIARLRAGNVASSA</sequence>
<dbReference type="AlphaFoldDB" id="J0WVD7"/>
<organism evidence="3 4">
    <name type="scientific">Auricularia subglabra (strain TFB-10046 / SS5)</name>
    <name type="common">White-rot fungus</name>
    <name type="synonym">Auricularia delicata (strain TFB10046)</name>
    <dbReference type="NCBI Taxonomy" id="717982"/>
    <lineage>
        <taxon>Eukaryota</taxon>
        <taxon>Fungi</taxon>
        <taxon>Dikarya</taxon>
        <taxon>Basidiomycota</taxon>
        <taxon>Agaricomycotina</taxon>
        <taxon>Agaricomycetes</taxon>
        <taxon>Auriculariales</taxon>
        <taxon>Auriculariaceae</taxon>
        <taxon>Auricularia</taxon>
    </lineage>
</organism>
<evidence type="ECO:0000313" key="4">
    <source>
        <dbReference type="Proteomes" id="UP000006514"/>
    </source>
</evidence>
<keyword evidence="1" id="KW-0175">Coiled coil</keyword>
<dbReference type="EMBL" id="JH687830">
    <property type="protein sequence ID" value="EJD38069.1"/>
    <property type="molecule type" value="Genomic_DNA"/>
</dbReference>
<dbReference type="Proteomes" id="UP000006514">
    <property type="component" value="Unassembled WGS sequence"/>
</dbReference>
<dbReference type="KEGG" id="adl:AURDEDRAFT_172830"/>
<evidence type="ECO:0000256" key="1">
    <source>
        <dbReference type="SAM" id="Coils"/>
    </source>
</evidence>
<name>J0WVD7_AURST</name>
<feature type="region of interest" description="Disordered" evidence="2">
    <location>
        <begin position="166"/>
        <end position="257"/>
    </location>
</feature>
<accession>J0WVD7</accession>
<evidence type="ECO:0000256" key="2">
    <source>
        <dbReference type="SAM" id="MobiDB-lite"/>
    </source>
</evidence>
<gene>
    <name evidence="3" type="ORF">AURDEDRAFT_172830</name>
</gene>
<protein>
    <submittedName>
        <fullName evidence="3">Uncharacterized protein</fullName>
    </submittedName>
</protein>
<dbReference type="OrthoDB" id="2800708at2759"/>
<feature type="coiled-coil region" evidence="1">
    <location>
        <begin position="340"/>
        <end position="367"/>
    </location>
</feature>
<dbReference type="InParanoid" id="J0WVD7"/>
<keyword evidence="4" id="KW-1185">Reference proteome</keyword>